<proteinExistence type="predicted"/>
<protein>
    <submittedName>
        <fullName evidence="1">Uncharacterized protein</fullName>
    </submittedName>
</protein>
<sequence>MAGINQHLEGPPVSRSSRLPTVVQTSSFNTGLVNQLCLPASMRLVRGLLDRMQEHMRDIIDENYAKTAAGTDVSSARVNHLQGPSHYKLSLLVAHIYRALTDNGLEFRSQEPSEHRRVITDHSYRLGDQIKILGEDKSSHVFMRELMTQNQVLNPLQDSTNKYTSYEAILGKGDLGSTARVTPTPEKRSRWRRVYNARETYDNRRLSGSDSRSYVARQIGETMCPFRTRIMISKAAYR</sequence>
<evidence type="ECO:0000313" key="1">
    <source>
        <dbReference type="EMBL" id="KAI9510146.1"/>
    </source>
</evidence>
<accession>A0ACC0UEU8</accession>
<name>A0ACC0UEU8_9AGAM</name>
<dbReference type="EMBL" id="JAGFNK010000048">
    <property type="protein sequence ID" value="KAI9510146.1"/>
    <property type="molecule type" value="Genomic_DNA"/>
</dbReference>
<gene>
    <name evidence="1" type="ORF">F5148DRAFT_1366736</name>
</gene>
<organism evidence="1 2">
    <name type="scientific">Russula earlei</name>
    <dbReference type="NCBI Taxonomy" id="71964"/>
    <lineage>
        <taxon>Eukaryota</taxon>
        <taxon>Fungi</taxon>
        <taxon>Dikarya</taxon>
        <taxon>Basidiomycota</taxon>
        <taxon>Agaricomycotina</taxon>
        <taxon>Agaricomycetes</taxon>
        <taxon>Russulales</taxon>
        <taxon>Russulaceae</taxon>
        <taxon>Russula</taxon>
    </lineage>
</organism>
<evidence type="ECO:0000313" key="2">
    <source>
        <dbReference type="Proteomes" id="UP001207468"/>
    </source>
</evidence>
<reference evidence="1" key="1">
    <citation type="submission" date="2021-03" db="EMBL/GenBank/DDBJ databases">
        <title>Evolutionary priming and transition to the ectomycorrhizal habit in an iconic lineage of mushroom-forming fungi: is preadaptation a requirement?</title>
        <authorList>
            <consortium name="DOE Joint Genome Institute"/>
            <person name="Looney B.P."/>
            <person name="Miyauchi S."/>
            <person name="Morin E."/>
            <person name="Drula E."/>
            <person name="Courty P.E."/>
            <person name="Chicoki N."/>
            <person name="Fauchery L."/>
            <person name="Kohler A."/>
            <person name="Kuo A."/>
            <person name="LaButti K."/>
            <person name="Pangilinan J."/>
            <person name="Lipzen A."/>
            <person name="Riley R."/>
            <person name="Andreopoulos W."/>
            <person name="He G."/>
            <person name="Johnson J."/>
            <person name="Barry K.W."/>
            <person name="Grigoriev I.V."/>
            <person name="Nagy L."/>
            <person name="Hibbett D."/>
            <person name="Henrissat B."/>
            <person name="Matheny P.B."/>
            <person name="Labbe J."/>
            <person name="Martin A.F."/>
        </authorList>
    </citation>
    <scope>NUCLEOTIDE SEQUENCE</scope>
    <source>
        <strain evidence="1">BPL698</strain>
    </source>
</reference>
<comment type="caution">
    <text evidence="1">The sequence shown here is derived from an EMBL/GenBank/DDBJ whole genome shotgun (WGS) entry which is preliminary data.</text>
</comment>
<dbReference type="Proteomes" id="UP001207468">
    <property type="component" value="Unassembled WGS sequence"/>
</dbReference>
<keyword evidence="2" id="KW-1185">Reference proteome</keyword>